<dbReference type="Gene3D" id="3.30.465.10">
    <property type="match status" value="1"/>
</dbReference>
<dbReference type="InterPro" id="IPR016166">
    <property type="entry name" value="FAD-bd_PCMH"/>
</dbReference>
<dbReference type="InterPro" id="IPR001041">
    <property type="entry name" value="2Fe-2S_ferredoxin-type"/>
</dbReference>
<dbReference type="AlphaFoldDB" id="A0A317PM10"/>
<dbReference type="OrthoDB" id="9792018at2"/>
<dbReference type="GO" id="GO:0051537">
    <property type="term" value="F:2 iron, 2 sulfur cluster binding"/>
    <property type="evidence" value="ECO:0007669"/>
    <property type="project" value="InterPro"/>
</dbReference>
<dbReference type="SUPFAM" id="SSF47741">
    <property type="entry name" value="CO dehydrogenase ISP C-domain like"/>
    <property type="match status" value="1"/>
</dbReference>
<dbReference type="PANTHER" id="PTHR45444">
    <property type="entry name" value="XANTHINE DEHYDROGENASE"/>
    <property type="match status" value="1"/>
</dbReference>
<dbReference type="Gene3D" id="3.10.20.30">
    <property type="match status" value="1"/>
</dbReference>
<proteinExistence type="predicted"/>
<dbReference type="Pfam" id="PF03450">
    <property type="entry name" value="CO_deh_flav_C"/>
    <property type="match status" value="1"/>
</dbReference>
<protein>
    <submittedName>
        <fullName evidence="8">Xanthine dehydrogenase small subunit</fullName>
    </submittedName>
</protein>
<dbReference type="InterPro" id="IPR006058">
    <property type="entry name" value="2Fe2S_fd_BS"/>
</dbReference>
<dbReference type="InterPro" id="IPR036318">
    <property type="entry name" value="FAD-bd_PCMH-like_sf"/>
</dbReference>
<comment type="caution">
    <text evidence="8">The sequence shown here is derived from an EMBL/GenBank/DDBJ whole genome shotgun (WGS) entry which is preliminary data.</text>
</comment>
<dbReference type="InterPro" id="IPR012675">
    <property type="entry name" value="Beta-grasp_dom_sf"/>
</dbReference>
<dbReference type="InterPro" id="IPR036683">
    <property type="entry name" value="CO_DH_flav_C_dom_sf"/>
</dbReference>
<evidence type="ECO:0000256" key="5">
    <source>
        <dbReference type="ARBA" id="ARBA00023004"/>
    </source>
</evidence>
<evidence type="ECO:0000259" key="6">
    <source>
        <dbReference type="PROSITE" id="PS51085"/>
    </source>
</evidence>
<feature type="domain" description="FAD-binding PCMH-type" evidence="7">
    <location>
        <begin position="198"/>
        <end position="371"/>
    </location>
</feature>
<dbReference type="SUPFAM" id="SSF55447">
    <property type="entry name" value="CO dehydrogenase flavoprotein C-terminal domain-like"/>
    <property type="match status" value="1"/>
</dbReference>
<dbReference type="InterPro" id="IPR016169">
    <property type="entry name" value="FAD-bd_PCMH_sub2"/>
</dbReference>
<keyword evidence="9" id="KW-1185">Reference proteome</keyword>
<dbReference type="SUPFAM" id="SSF56176">
    <property type="entry name" value="FAD-binding/transporter-associated domain-like"/>
    <property type="match status" value="1"/>
</dbReference>
<evidence type="ECO:0000256" key="2">
    <source>
        <dbReference type="ARBA" id="ARBA00022723"/>
    </source>
</evidence>
<dbReference type="PIRSF" id="PIRSF036557">
    <property type="entry name" value="XdhA_RC"/>
    <property type="match status" value="1"/>
</dbReference>
<accession>A0A317PM10</accession>
<dbReference type="GO" id="GO:0071949">
    <property type="term" value="F:FAD binding"/>
    <property type="evidence" value="ECO:0007669"/>
    <property type="project" value="InterPro"/>
</dbReference>
<keyword evidence="1" id="KW-0285">Flavoprotein</keyword>
<dbReference type="Pfam" id="PF01799">
    <property type="entry name" value="Fer2_2"/>
    <property type="match status" value="1"/>
</dbReference>
<gene>
    <name evidence="8" type="ORF">DFR52_102441</name>
</gene>
<keyword evidence="4" id="KW-0560">Oxidoreductase</keyword>
<dbReference type="Gene3D" id="3.30.390.50">
    <property type="entry name" value="CO dehydrogenase flavoprotein, C-terminal domain"/>
    <property type="match status" value="1"/>
</dbReference>
<dbReference type="PROSITE" id="PS00197">
    <property type="entry name" value="2FE2S_FER_1"/>
    <property type="match status" value="1"/>
</dbReference>
<feature type="domain" description="2Fe-2S ferredoxin-type" evidence="6">
    <location>
        <begin position="7"/>
        <end position="92"/>
    </location>
</feature>
<evidence type="ECO:0000256" key="4">
    <source>
        <dbReference type="ARBA" id="ARBA00023002"/>
    </source>
</evidence>
<dbReference type="GO" id="GO:0004854">
    <property type="term" value="F:xanthine dehydrogenase activity"/>
    <property type="evidence" value="ECO:0007669"/>
    <property type="project" value="InterPro"/>
</dbReference>
<dbReference type="InterPro" id="IPR036010">
    <property type="entry name" value="2Fe-2S_ferredoxin-like_sf"/>
</dbReference>
<dbReference type="SMART" id="SM01092">
    <property type="entry name" value="CO_deh_flav_C"/>
    <property type="match status" value="1"/>
</dbReference>
<dbReference type="InterPro" id="IPR014307">
    <property type="entry name" value="Xanthine_DH_ssu"/>
</dbReference>
<keyword evidence="5" id="KW-0408">Iron</keyword>
<dbReference type="Gene3D" id="3.30.43.10">
    <property type="entry name" value="Uridine Diphospho-n-acetylenolpyruvylglucosamine Reductase, domain 2"/>
    <property type="match status" value="1"/>
</dbReference>
<dbReference type="InterPro" id="IPR002888">
    <property type="entry name" value="2Fe-2S-bd"/>
</dbReference>
<evidence type="ECO:0000313" key="9">
    <source>
        <dbReference type="Proteomes" id="UP000246352"/>
    </source>
</evidence>
<dbReference type="InterPro" id="IPR016208">
    <property type="entry name" value="Ald_Oxase/xanthine_DH-like"/>
</dbReference>
<dbReference type="SUPFAM" id="SSF54292">
    <property type="entry name" value="2Fe-2S ferredoxin-like"/>
    <property type="match status" value="1"/>
</dbReference>
<keyword evidence="3" id="KW-0274">FAD</keyword>
<evidence type="ECO:0000256" key="1">
    <source>
        <dbReference type="ARBA" id="ARBA00022630"/>
    </source>
</evidence>
<dbReference type="InterPro" id="IPR012175">
    <property type="entry name" value="Xanth_DH_ssu_bac"/>
</dbReference>
<dbReference type="InterPro" id="IPR002346">
    <property type="entry name" value="Mopterin_DH_FAD-bd"/>
</dbReference>
<dbReference type="NCBIfam" id="TIGR02963">
    <property type="entry name" value="xanthine_xdhA"/>
    <property type="match status" value="1"/>
</dbReference>
<dbReference type="Gene3D" id="1.10.150.120">
    <property type="entry name" value="[2Fe-2S]-binding domain"/>
    <property type="match status" value="1"/>
</dbReference>
<dbReference type="InterPro" id="IPR005107">
    <property type="entry name" value="CO_DH_flav_C"/>
</dbReference>
<dbReference type="PROSITE" id="PS51387">
    <property type="entry name" value="FAD_PCMH"/>
    <property type="match status" value="1"/>
</dbReference>
<organism evidence="8 9">
    <name type="scientific">Hoeflea marina</name>
    <dbReference type="NCBI Taxonomy" id="274592"/>
    <lineage>
        <taxon>Bacteria</taxon>
        <taxon>Pseudomonadati</taxon>
        <taxon>Pseudomonadota</taxon>
        <taxon>Alphaproteobacteria</taxon>
        <taxon>Hyphomicrobiales</taxon>
        <taxon>Rhizobiaceae</taxon>
        <taxon>Hoeflea</taxon>
    </lineage>
</organism>
<dbReference type="PROSITE" id="PS51085">
    <property type="entry name" value="2FE2S_FER_2"/>
    <property type="match status" value="1"/>
</dbReference>
<dbReference type="EMBL" id="QGTR01000002">
    <property type="protein sequence ID" value="PWW01777.1"/>
    <property type="molecule type" value="Genomic_DNA"/>
</dbReference>
<dbReference type="Proteomes" id="UP000246352">
    <property type="component" value="Unassembled WGS sequence"/>
</dbReference>
<dbReference type="PANTHER" id="PTHR45444:SF3">
    <property type="entry name" value="XANTHINE DEHYDROGENASE"/>
    <property type="match status" value="1"/>
</dbReference>
<name>A0A317PM10_9HYPH</name>
<dbReference type="InterPro" id="IPR016167">
    <property type="entry name" value="FAD-bd_PCMH_sub1"/>
</dbReference>
<evidence type="ECO:0000256" key="3">
    <source>
        <dbReference type="ARBA" id="ARBA00022827"/>
    </source>
</evidence>
<dbReference type="GO" id="GO:0005506">
    <property type="term" value="F:iron ion binding"/>
    <property type="evidence" value="ECO:0007669"/>
    <property type="project" value="InterPro"/>
</dbReference>
<dbReference type="Pfam" id="PF00941">
    <property type="entry name" value="FAD_binding_5"/>
    <property type="match status" value="1"/>
</dbReference>
<dbReference type="InterPro" id="IPR036884">
    <property type="entry name" value="2Fe-2S-bd_dom_sf"/>
</dbReference>
<evidence type="ECO:0000313" key="8">
    <source>
        <dbReference type="EMBL" id="PWW01777.1"/>
    </source>
</evidence>
<sequence>MSKHVRTSIRFLLNGAPVELSGFAPDLTLLDWLRLERRLTGSKEGCAEGDCGACTVLVGRLIDGMLGYESVNSCIRLMGSLDGTHVATIEHLDRPDGGLSPVQQAMVDHHGSQCGFCTPGIVASLHGLWLADPEPEMADIERTLQGNLCRCTGYEPIVKAAQAAAMTVPDRENDRLVAAHDEIVRQLRQFADDTRVEISHPRGMTYVPADADDLARLYADHPTGTIVAGSTDVGLWVTKQMRDIAPVIHIGGLEGLQMIEVSDDAVTLGAGVSYSAARSSMTAAFPQMAALWDRIGGEQVRNMGTVGGNIANGSPIGDTPPPLIALGASVTLRQGDTRRVVALEDFYITYGKQDRQPGEFVESVTIPKPAEDAFFAVYKISKRRDEDISALCGAFHVTLDAAGAVETARIAFGGMAGTPKRASRTEAALVGQPWSWSCIQAARAALAEDYQPLTDWRASAEYRMIAAQNLLIRFFLETSGAPAQLVRNPEMMEA</sequence>
<evidence type="ECO:0000259" key="7">
    <source>
        <dbReference type="PROSITE" id="PS51387"/>
    </source>
</evidence>
<dbReference type="RefSeq" id="WP_110031542.1">
    <property type="nucleotide sequence ID" value="NZ_QGTR01000002.1"/>
</dbReference>
<keyword evidence="2" id="KW-0479">Metal-binding</keyword>
<reference evidence="8 9" key="1">
    <citation type="submission" date="2018-05" db="EMBL/GenBank/DDBJ databases">
        <title>Genomic Encyclopedia of Type Strains, Phase IV (KMG-IV): sequencing the most valuable type-strain genomes for metagenomic binning, comparative biology and taxonomic classification.</title>
        <authorList>
            <person name="Goeker M."/>
        </authorList>
    </citation>
    <scope>NUCLEOTIDE SEQUENCE [LARGE SCALE GENOMIC DNA]</scope>
    <source>
        <strain evidence="8 9">DSM 16791</strain>
    </source>
</reference>